<feature type="domain" description="SbsA Ig-like" evidence="3">
    <location>
        <begin position="50"/>
        <end position="138"/>
    </location>
</feature>
<dbReference type="Proteomes" id="UP000076603">
    <property type="component" value="Unassembled WGS sequence"/>
</dbReference>
<name>A0A162UEE6_9CLOT</name>
<gene>
    <name evidence="4" type="ORF">CLMAG_08610</name>
</gene>
<dbReference type="Pfam" id="PF13205">
    <property type="entry name" value="Big_5"/>
    <property type="match status" value="1"/>
</dbReference>
<evidence type="ECO:0000313" key="5">
    <source>
        <dbReference type="Proteomes" id="UP000076603"/>
    </source>
</evidence>
<keyword evidence="5" id="KW-1185">Reference proteome</keyword>
<organism evidence="4 5">
    <name type="scientific">Clostridium magnum DSM 2767</name>
    <dbReference type="NCBI Taxonomy" id="1121326"/>
    <lineage>
        <taxon>Bacteria</taxon>
        <taxon>Bacillati</taxon>
        <taxon>Bacillota</taxon>
        <taxon>Clostridia</taxon>
        <taxon>Eubacteriales</taxon>
        <taxon>Clostridiaceae</taxon>
        <taxon>Clostridium</taxon>
    </lineage>
</organism>
<dbReference type="AlphaFoldDB" id="A0A162UEE6"/>
<dbReference type="InterPro" id="IPR014755">
    <property type="entry name" value="Cu-Rt/internalin_Ig-like"/>
</dbReference>
<reference evidence="4 5" key="1">
    <citation type="submission" date="2016-04" db="EMBL/GenBank/DDBJ databases">
        <title>Genome sequence of Clostridium magnum DSM 2767.</title>
        <authorList>
            <person name="Poehlein A."/>
            <person name="Uhlig R."/>
            <person name="Fischer R."/>
            <person name="Bahl H."/>
            <person name="Daniel R."/>
        </authorList>
    </citation>
    <scope>NUCLEOTIDE SEQUENCE [LARGE SCALE GENOMIC DNA]</scope>
    <source>
        <strain evidence="4 5">DSM 2767</strain>
    </source>
</reference>
<keyword evidence="1 2" id="KW-0732">Signal</keyword>
<evidence type="ECO:0000256" key="2">
    <source>
        <dbReference type="SAM" id="SignalP"/>
    </source>
</evidence>
<evidence type="ECO:0000259" key="3">
    <source>
        <dbReference type="Pfam" id="PF13205"/>
    </source>
</evidence>
<dbReference type="Gene3D" id="2.60.40.1220">
    <property type="match status" value="1"/>
</dbReference>
<feature type="signal peptide" evidence="2">
    <location>
        <begin position="1"/>
        <end position="28"/>
    </location>
</feature>
<evidence type="ECO:0000256" key="1">
    <source>
        <dbReference type="ARBA" id="ARBA00022729"/>
    </source>
</evidence>
<sequence length="161" mass="18446">MESLNKFILILASCTISLLYIFSSSVFASETLPFIQQDWYLNWTELPVKEDVSVNKVWSITFTQPVDKSSLNNFSIYIKDNKFNIIDTSFQLSEDYKTLNILPASNYSPGHSYSLYVTNRVKSTSNYSLAKPTCMTFTINVDAIKVNDSYNNQSIELKKMI</sequence>
<dbReference type="OrthoDB" id="1897030at2"/>
<dbReference type="EMBL" id="LWAE01000001">
    <property type="protein sequence ID" value="KZL93810.1"/>
    <property type="molecule type" value="Genomic_DNA"/>
</dbReference>
<proteinExistence type="predicted"/>
<dbReference type="PATRIC" id="fig|1121326.3.peg.820"/>
<accession>A0A162UEE6</accession>
<dbReference type="InterPro" id="IPR032812">
    <property type="entry name" value="SbsA_Ig"/>
</dbReference>
<comment type="caution">
    <text evidence="4">The sequence shown here is derived from an EMBL/GenBank/DDBJ whole genome shotgun (WGS) entry which is preliminary data.</text>
</comment>
<evidence type="ECO:0000313" key="4">
    <source>
        <dbReference type="EMBL" id="KZL93810.1"/>
    </source>
</evidence>
<feature type="chain" id="PRO_5010266860" description="SbsA Ig-like domain-containing protein" evidence="2">
    <location>
        <begin position="29"/>
        <end position="161"/>
    </location>
</feature>
<dbReference type="RefSeq" id="WP_066618288.1">
    <property type="nucleotide sequence ID" value="NZ_FQXL01000012.1"/>
</dbReference>
<protein>
    <recommendedName>
        <fullName evidence="3">SbsA Ig-like domain-containing protein</fullName>
    </recommendedName>
</protein>